<proteinExistence type="predicted"/>
<dbReference type="HOGENOM" id="CLU_2704963_0_0_1"/>
<organism evidence="1 2">
    <name type="scientific">Galerina marginata (strain CBS 339.88)</name>
    <dbReference type="NCBI Taxonomy" id="685588"/>
    <lineage>
        <taxon>Eukaryota</taxon>
        <taxon>Fungi</taxon>
        <taxon>Dikarya</taxon>
        <taxon>Basidiomycota</taxon>
        <taxon>Agaricomycotina</taxon>
        <taxon>Agaricomycetes</taxon>
        <taxon>Agaricomycetidae</taxon>
        <taxon>Agaricales</taxon>
        <taxon>Agaricineae</taxon>
        <taxon>Strophariaceae</taxon>
        <taxon>Galerina</taxon>
    </lineage>
</organism>
<keyword evidence="2" id="KW-1185">Reference proteome</keyword>
<evidence type="ECO:0000313" key="2">
    <source>
        <dbReference type="Proteomes" id="UP000027222"/>
    </source>
</evidence>
<sequence>MPTCYSSNLAGLPPTPFSLKRSWVKNARITIRATVATRYEKARMKESHGADSEQRLFMLLTLEVERGAQSGIC</sequence>
<accession>A0A067SX52</accession>
<dbReference type="EMBL" id="KL142380">
    <property type="protein sequence ID" value="KDR75500.1"/>
    <property type="molecule type" value="Genomic_DNA"/>
</dbReference>
<dbReference type="Proteomes" id="UP000027222">
    <property type="component" value="Unassembled WGS sequence"/>
</dbReference>
<protein>
    <submittedName>
        <fullName evidence="1">Uncharacterized protein</fullName>
    </submittedName>
</protein>
<name>A0A067SX52_GALM3</name>
<gene>
    <name evidence="1" type="ORF">GALMADRAFT_226140</name>
</gene>
<dbReference type="AlphaFoldDB" id="A0A067SX52"/>
<reference evidence="2" key="1">
    <citation type="journal article" date="2014" name="Proc. Natl. Acad. Sci. U.S.A.">
        <title>Extensive sampling of basidiomycete genomes demonstrates inadequacy of the white-rot/brown-rot paradigm for wood decay fungi.</title>
        <authorList>
            <person name="Riley R."/>
            <person name="Salamov A.A."/>
            <person name="Brown D.W."/>
            <person name="Nagy L.G."/>
            <person name="Floudas D."/>
            <person name="Held B.W."/>
            <person name="Levasseur A."/>
            <person name="Lombard V."/>
            <person name="Morin E."/>
            <person name="Otillar R."/>
            <person name="Lindquist E.A."/>
            <person name="Sun H."/>
            <person name="LaButti K.M."/>
            <person name="Schmutz J."/>
            <person name="Jabbour D."/>
            <person name="Luo H."/>
            <person name="Baker S.E."/>
            <person name="Pisabarro A.G."/>
            <person name="Walton J.D."/>
            <person name="Blanchette R.A."/>
            <person name="Henrissat B."/>
            <person name="Martin F."/>
            <person name="Cullen D."/>
            <person name="Hibbett D.S."/>
            <person name="Grigoriev I.V."/>
        </authorList>
    </citation>
    <scope>NUCLEOTIDE SEQUENCE [LARGE SCALE GENOMIC DNA]</scope>
    <source>
        <strain evidence="2">CBS 339.88</strain>
    </source>
</reference>
<evidence type="ECO:0000313" key="1">
    <source>
        <dbReference type="EMBL" id="KDR75500.1"/>
    </source>
</evidence>